<dbReference type="Pfam" id="PF21001">
    <property type="entry name" value="YqiJ_N"/>
    <property type="match status" value="1"/>
</dbReference>
<accession>A0ABS9NPC3</accession>
<proteinExistence type="predicted"/>
<feature type="domain" description="Inner membrane protein YqiJ N-terminal" evidence="3">
    <location>
        <begin position="10"/>
        <end position="127"/>
    </location>
</feature>
<protein>
    <submittedName>
        <fullName evidence="4">YqiJ family protein</fullName>
    </submittedName>
</protein>
<feature type="transmembrane region" description="Helical" evidence="1">
    <location>
        <begin position="103"/>
        <end position="126"/>
    </location>
</feature>
<reference evidence="4 5" key="1">
    <citation type="submission" date="2022-02" db="EMBL/GenBank/DDBJ databases">
        <title>Genome sequence data of Kingella unionensis sp. nov. strain CICC 24913 (CCUG 75125).</title>
        <authorList>
            <person name="Xiao M."/>
        </authorList>
    </citation>
    <scope>NUCLEOTIDE SEQUENCE [LARGE SCALE GENOMIC DNA]</scope>
    <source>
        <strain evidence="4 5">CICC 24913</strain>
    </source>
</reference>
<dbReference type="Pfam" id="PF07290">
    <property type="entry name" value="YqiJ_OB"/>
    <property type="match status" value="1"/>
</dbReference>
<dbReference type="InterPro" id="IPR048376">
    <property type="entry name" value="YqiJ_N"/>
</dbReference>
<organism evidence="4 5">
    <name type="scientific">Kingella pumchi</name>
    <dbReference type="NCBI Taxonomy" id="2779506"/>
    <lineage>
        <taxon>Bacteria</taxon>
        <taxon>Pseudomonadati</taxon>
        <taxon>Pseudomonadota</taxon>
        <taxon>Betaproteobacteria</taxon>
        <taxon>Neisseriales</taxon>
        <taxon>Neisseriaceae</taxon>
        <taxon>Kingella</taxon>
    </lineage>
</organism>
<evidence type="ECO:0000313" key="4">
    <source>
        <dbReference type="EMBL" id="MCG6504623.1"/>
    </source>
</evidence>
<evidence type="ECO:0000256" key="1">
    <source>
        <dbReference type="SAM" id="Phobius"/>
    </source>
</evidence>
<sequence>MWNLITAPENQIFGIALALMLLLGVLEVLSMLLGGASEWLDNLLPDSLADSAHAEVGLDAADGVVVRFLSWLYVGKVPVLMLLVVFLAVYGLVGYVFQTAFAAVFGAYLNGTLAAVAVWFLSLPLVRATAGGLYKILPKDETTAVSQDTLIGRVGVIVIGQARTGSPAQVRVKDGFGQTHYVMAEPDGEGVLKQGEAVLLVSLEGNTFKAILNPSGSLVD</sequence>
<dbReference type="Proteomes" id="UP001298424">
    <property type="component" value="Unassembled WGS sequence"/>
</dbReference>
<name>A0ABS9NPC3_9NEIS</name>
<dbReference type="InterPro" id="IPR010840">
    <property type="entry name" value="YqiJ_OB"/>
</dbReference>
<keyword evidence="1" id="KW-1133">Transmembrane helix</keyword>
<feature type="transmembrane region" description="Helical" evidence="1">
    <location>
        <begin position="12"/>
        <end position="33"/>
    </location>
</feature>
<keyword evidence="5" id="KW-1185">Reference proteome</keyword>
<feature type="domain" description="Inner membrane protein YqiJ OB-fold" evidence="2">
    <location>
        <begin position="149"/>
        <end position="211"/>
    </location>
</feature>
<evidence type="ECO:0000259" key="3">
    <source>
        <dbReference type="Pfam" id="PF21001"/>
    </source>
</evidence>
<dbReference type="EMBL" id="JAKOOW010000033">
    <property type="protein sequence ID" value="MCG6504623.1"/>
    <property type="molecule type" value="Genomic_DNA"/>
</dbReference>
<evidence type="ECO:0000313" key="5">
    <source>
        <dbReference type="Proteomes" id="UP001298424"/>
    </source>
</evidence>
<keyword evidence="1" id="KW-0812">Transmembrane</keyword>
<evidence type="ECO:0000259" key="2">
    <source>
        <dbReference type="Pfam" id="PF07290"/>
    </source>
</evidence>
<keyword evidence="1" id="KW-0472">Membrane</keyword>
<feature type="transmembrane region" description="Helical" evidence="1">
    <location>
        <begin position="77"/>
        <end position="97"/>
    </location>
</feature>
<gene>
    <name evidence="4" type="ORF">MB824_08955</name>
</gene>
<dbReference type="RefSeq" id="WP_238748138.1">
    <property type="nucleotide sequence ID" value="NZ_JAKOOW010000033.1"/>
</dbReference>
<comment type="caution">
    <text evidence="4">The sequence shown here is derived from an EMBL/GenBank/DDBJ whole genome shotgun (WGS) entry which is preliminary data.</text>
</comment>